<dbReference type="PATRIC" id="fig|1453497.3.peg.493"/>
<evidence type="ECO:0000256" key="2">
    <source>
        <dbReference type="ARBA" id="ARBA00012224"/>
    </source>
</evidence>
<comment type="caution">
    <text evidence="7">The sequence shown here is derived from an EMBL/GenBank/DDBJ whole genome shotgun (WGS) entry which is preliminary data.</text>
</comment>
<dbReference type="GO" id="GO:0047804">
    <property type="term" value="F:cysteine-S-conjugate beta-lyase activity"/>
    <property type="evidence" value="ECO:0007669"/>
    <property type="project" value="UniProtKB-EC"/>
</dbReference>
<gene>
    <name evidence="7" type="ORF">AT15_02480</name>
</gene>
<evidence type="ECO:0000313" key="8">
    <source>
        <dbReference type="Proteomes" id="UP000077339"/>
    </source>
</evidence>
<dbReference type="PANTHER" id="PTHR43525">
    <property type="entry name" value="PROTEIN MALY"/>
    <property type="match status" value="1"/>
</dbReference>
<name>A0A176K3V3_9BACT</name>
<dbReference type="Gene3D" id="3.40.640.10">
    <property type="entry name" value="Type I PLP-dependent aspartate aminotransferase-like (Major domain)"/>
    <property type="match status" value="1"/>
</dbReference>
<dbReference type="InterPro" id="IPR027619">
    <property type="entry name" value="C-S_lyase_PatB-like"/>
</dbReference>
<dbReference type="OrthoDB" id="9802872at2"/>
<dbReference type="Gene3D" id="3.90.1150.10">
    <property type="entry name" value="Aspartate Aminotransferase, domain 1"/>
    <property type="match status" value="1"/>
</dbReference>
<comment type="similarity">
    <text evidence="5">Belongs to the class-II pyridoxal-phosphate-dependent aminotransferase family. MalY/PatB cystathionine beta-lyase subfamily.</text>
</comment>
<evidence type="ECO:0000256" key="3">
    <source>
        <dbReference type="ARBA" id="ARBA00022898"/>
    </source>
</evidence>
<dbReference type="PANTHER" id="PTHR43525:SF1">
    <property type="entry name" value="PROTEIN MALY"/>
    <property type="match status" value="1"/>
</dbReference>
<dbReference type="Pfam" id="PF00155">
    <property type="entry name" value="Aminotran_1_2"/>
    <property type="match status" value="1"/>
</dbReference>
<dbReference type="Proteomes" id="UP000077339">
    <property type="component" value="Unassembled WGS sequence"/>
</dbReference>
<evidence type="ECO:0000256" key="5">
    <source>
        <dbReference type="ARBA" id="ARBA00037974"/>
    </source>
</evidence>
<evidence type="ECO:0000256" key="4">
    <source>
        <dbReference type="ARBA" id="ARBA00023239"/>
    </source>
</evidence>
<dbReference type="SUPFAM" id="SSF53383">
    <property type="entry name" value="PLP-dependent transferases"/>
    <property type="match status" value="1"/>
</dbReference>
<dbReference type="InterPro" id="IPR015421">
    <property type="entry name" value="PyrdxlP-dep_Trfase_major"/>
</dbReference>
<dbReference type="InterPro" id="IPR015422">
    <property type="entry name" value="PyrdxlP-dep_Trfase_small"/>
</dbReference>
<evidence type="ECO:0000259" key="6">
    <source>
        <dbReference type="Pfam" id="PF00155"/>
    </source>
</evidence>
<dbReference type="EMBL" id="JFHK01000002">
    <property type="protein sequence ID" value="OAA31711.1"/>
    <property type="molecule type" value="Genomic_DNA"/>
</dbReference>
<feature type="domain" description="Aminotransferase class I/classII large" evidence="6">
    <location>
        <begin position="38"/>
        <end position="384"/>
    </location>
</feature>
<dbReference type="RefSeq" id="WP_068345258.1">
    <property type="nucleotide sequence ID" value="NZ_JFHK01000002.1"/>
</dbReference>
<evidence type="ECO:0000256" key="1">
    <source>
        <dbReference type="ARBA" id="ARBA00001933"/>
    </source>
</evidence>
<keyword evidence="3" id="KW-0663">Pyridoxal phosphate</keyword>
<accession>A0A176K3V3</accession>
<keyword evidence="4 7" id="KW-0456">Lyase</keyword>
<dbReference type="CDD" id="cd00609">
    <property type="entry name" value="AAT_like"/>
    <property type="match status" value="1"/>
</dbReference>
<reference evidence="7 8" key="1">
    <citation type="submission" date="2014-02" db="EMBL/GenBank/DDBJ databases">
        <title>Kosmotoga genome sequencing.</title>
        <authorList>
            <person name="Pollo S.M."/>
            <person name="Charchuk R."/>
            <person name="Nesbo C.L."/>
        </authorList>
    </citation>
    <scope>NUCLEOTIDE SEQUENCE [LARGE SCALE GENOMIC DNA]</scope>
    <source>
        <strain evidence="7 8">S304</strain>
    </source>
</reference>
<keyword evidence="8" id="KW-1185">Reference proteome</keyword>
<protein>
    <recommendedName>
        <fullName evidence="2">cysteine-S-conjugate beta-lyase</fullName>
        <ecNumber evidence="2">4.4.1.13</ecNumber>
    </recommendedName>
</protein>
<dbReference type="AlphaFoldDB" id="A0A176K3V3"/>
<comment type="cofactor">
    <cofactor evidence="1">
        <name>pyridoxal 5'-phosphate</name>
        <dbReference type="ChEBI" id="CHEBI:597326"/>
    </cofactor>
</comment>
<dbReference type="InterPro" id="IPR051798">
    <property type="entry name" value="Class-II_PLP-Dep_Aminotrans"/>
</dbReference>
<dbReference type="NCBIfam" id="TIGR04350">
    <property type="entry name" value="C_S_lyase_PatB"/>
    <property type="match status" value="1"/>
</dbReference>
<dbReference type="GO" id="GO:0030170">
    <property type="term" value="F:pyridoxal phosphate binding"/>
    <property type="evidence" value="ECO:0007669"/>
    <property type="project" value="InterPro"/>
</dbReference>
<proteinExistence type="inferred from homology"/>
<dbReference type="InterPro" id="IPR004839">
    <property type="entry name" value="Aminotransferase_I/II_large"/>
</dbReference>
<dbReference type="STRING" id="1453497.AT15_02480"/>
<dbReference type="InterPro" id="IPR015424">
    <property type="entry name" value="PyrdxlP-dep_Trfase"/>
</dbReference>
<organism evidence="7 8">
    <name type="scientific">Kosmotoga arenicorallina S304</name>
    <dbReference type="NCBI Taxonomy" id="1453497"/>
    <lineage>
        <taxon>Bacteria</taxon>
        <taxon>Thermotogati</taxon>
        <taxon>Thermotogota</taxon>
        <taxon>Thermotogae</taxon>
        <taxon>Kosmotogales</taxon>
        <taxon>Kosmotogaceae</taxon>
        <taxon>Kosmotoga</taxon>
    </lineage>
</organism>
<evidence type="ECO:0000313" key="7">
    <source>
        <dbReference type="EMBL" id="OAA31711.1"/>
    </source>
</evidence>
<dbReference type="EC" id="4.4.1.13" evidence="2"/>
<sequence>MRYDFDRIVDRRGTSSYKWDMLEEIFGSDDLLPMWVADMDFRSPPALIEALTERAKHGVFGYTARNDGFYQSFIDWVKVRHDWDIKRKWIIASPGVVPSIAIAVQAFTKPGEKVLLQTPVYYPFFDVIKNNNRELAVNELRYSNGRYEMDFDSLEKEIDDKTKLLILCSPHNPVGRVWTKDELKTLGEICLRKGVIVLSDEIHSDIVYSGSKHTPFAKISEELSEISITCMAPSKTFNIAGLETSLTIVPNSKLRKVFENRLYDQLFMRLGNIFGINATEMAYRHGKEWLDELLEYLERNRDYAVKYINENIPGIKPVKPEGTYLLWLDFRGLGMNDNEIRNLLLHRAKVALGHGPIFGKGGEGFQRLNFACPRTLLEKGLAKIEKAMRELRDG</sequence>